<accession>A0ABV9LPJ9</accession>
<dbReference type="Pfam" id="PF10099">
    <property type="entry name" value="RskA_C"/>
    <property type="match status" value="1"/>
</dbReference>
<keyword evidence="1" id="KW-0812">Transmembrane</keyword>
<evidence type="ECO:0000313" key="3">
    <source>
        <dbReference type="EMBL" id="MFC4696098.1"/>
    </source>
</evidence>
<keyword evidence="1" id="KW-1133">Transmembrane helix</keyword>
<dbReference type="EMBL" id="JBHSGR010000036">
    <property type="protein sequence ID" value="MFC4696098.1"/>
    <property type="molecule type" value="Genomic_DNA"/>
</dbReference>
<keyword evidence="4" id="KW-1185">Reference proteome</keyword>
<reference evidence="4" key="1">
    <citation type="journal article" date="2019" name="Int. J. Syst. Evol. Microbiol.">
        <title>The Global Catalogue of Microorganisms (GCM) 10K type strain sequencing project: providing services to taxonomists for standard genome sequencing and annotation.</title>
        <authorList>
            <consortium name="The Broad Institute Genomics Platform"/>
            <consortium name="The Broad Institute Genome Sequencing Center for Infectious Disease"/>
            <person name="Wu L."/>
            <person name="Ma J."/>
        </authorList>
    </citation>
    <scope>NUCLEOTIDE SEQUENCE [LARGE SCALE GENOMIC DNA]</scope>
    <source>
        <strain evidence="4">CCUG 62763</strain>
    </source>
</reference>
<evidence type="ECO:0000259" key="2">
    <source>
        <dbReference type="Pfam" id="PF10099"/>
    </source>
</evidence>
<keyword evidence="1" id="KW-0472">Membrane</keyword>
<proteinExistence type="predicted"/>
<name>A0ABV9LPJ9_9ACTN</name>
<evidence type="ECO:0000256" key="1">
    <source>
        <dbReference type="SAM" id="Phobius"/>
    </source>
</evidence>
<sequence length="277" mass="27660">MPHCTPEDLALAALGEPLPDDAAHLAGCAACGAEVARLRRAGDALAVPELAASGPPVAPPPSLWARIAAATGVRVAPRPGVVATSGPPAGPVPDVVPVAPPVPGAPPVPEEPVLHEPDEPIPPVAPVVPVVPLRPRRSRLALAAAAALVAGLAIGAGAVALGSRDDAGEPVAATVLDPLEGSDASGRAEVVERADGTRVLQVELTAGAPEEGYYEAWLLTESVSGLVPLGVVRAGTEEFELPAGLDLAEYPVVDVSVEPLDGDPAHSGVSIVRGQLS</sequence>
<feature type="transmembrane region" description="Helical" evidence="1">
    <location>
        <begin position="140"/>
        <end position="161"/>
    </location>
</feature>
<evidence type="ECO:0000313" key="4">
    <source>
        <dbReference type="Proteomes" id="UP001596025"/>
    </source>
</evidence>
<protein>
    <submittedName>
        <fullName evidence="3">Anti-sigma factor domain-containing protein</fullName>
    </submittedName>
</protein>
<dbReference type="InterPro" id="IPR018764">
    <property type="entry name" value="RskA_C"/>
</dbReference>
<dbReference type="RefSeq" id="WP_387994159.1">
    <property type="nucleotide sequence ID" value="NZ_JBHSGR010000036.1"/>
</dbReference>
<gene>
    <name evidence="3" type="ORF">ACFO3M_22045</name>
</gene>
<dbReference type="Proteomes" id="UP001596025">
    <property type="component" value="Unassembled WGS sequence"/>
</dbReference>
<feature type="domain" description="Anti-sigma K factor RskA C-terminal" evidence="2">
    <location>
        <begin position="142"/>
        <end position="268"/>
    </location>
</feature>
<organism evidence="3 4">
    <name type="scientific">Geodermatophilus arenarius</name>
    <dbReference type="NCBI Taxonomy" id="1137990"/>
    <lineage>
        <taxon>Bacteria</taxon>
        <taxon>Bacillati</taxon>
        <taxon>Actinomycetota</taxon>
        <taxon>Actinomycetes</taxon>
        <taxon>Geodermatophilales</taxon>
        <taxon>Geodermatophilaceae</taxon>
        <taxon>Geodermatophilus</taxon>
    </lineage>
</organism>
<comment type="caution">
    <text evidence="3">The sequence shown here is derived from an EMBL/GenBank/DDBJ whole genome shotgun (WGS) entry which is preliminary data.</text>
</comment>